<protein>
    <submittedName>
        <fullName evidence="1">Uncharacterized protein</fullName>
    </submittedName>
</protein>
<gene>
    <name evidence="1" type="ORF">LSALG_LOCUS13906</name>
</gene>
<dbReference type="GO" id="GO:0005524">
    <property type="term" value="F:ATP binding"/>
    <property type="evidence" value="ECO:0007669"/>
    <property type="project" value="InterPro"/>
</dbReference>
<reference evidence="1" key="1">
    <citation type="submission" date="2023-04" db="EMBL/GenBank/DDBJ databases">
        <authorList>
            <person name="Vijverberg K."/>
            <person name="Xiong W."/>
            <person name="Schranz E."/>
        </authorList>
    </citation>
    <scope>NUCLEOTIDE SEQUENCE</scope>
</reference>
<dbReference type="Pfam" id="PF00118">
    <property type="entry name" value="Cpn60_TCP1"/>
    <property type="match status" value="1"/>
</dbReference>
<keyword evidence="2" id="KW-1185">Reference proteome</keyword>
<dbReference type="Proteomes" id="UP001177003">
    <property type="component" value="Chromosome 2"/>
</dbReference>
<dbReference type="InterPro" id="IPR027413">
    <property type="entry name" value="GROEL-like_equatorial_sf"/>
</dbReference>
<name>A0AA35YH07_LACSI</name>
<accession>A0AA35YH07</accession>
<sequence>MRDGSRGCPHSPYRPALYKPGIVKTIRLENCGMEDCQTEVLSLISYSSNHLWLLKLHIQIFSPVHVSVLSLNRGVKEQENVGDVVGGGEWFGEVTSASKRRMNDKKNTQADSQAFLFNTDKKHGCHLLLEEVDDALYYYNKCLESEEIICLDRRMTIEAVDGLHKAQRKLVVLGCYCKKKTRRELYDNGFVASKIVPGAAATEIELARKLKEFSFSETGLDQYVIGNFTESFEMIPKTLAENVKVGIDLEEGACKDVSTLKEIISLFLVLCLLGR</sequence>
<dbReference type="PANTHER" id="PTHR45181:SF11">
    <property type="entry name" value="DNAJ DOMAIN, TETRATRICOPEPTIDE-LIKE HELICAL DOMAIN SUPERFAMILY"/>
    <property type="match status" value="1"/>
</dbReference>
<dbReference type="InterPro" id="IPR002423">
    <property type="entry name" value="Cpn60/GroEL/TCP-1"/>
</dbReference>
<dbReference type="Gene3D" id="1.10.560.10">
    <property type="entry name" value="GroEL-like equatorial domain"/>
    <property type="match status" value="1"/>
</dbReference>
<evidence type="ECO:0000313" key="2">
    <source>
        <dbReference type="Proteomes" id="UP001177003"/>
    </source>
</evidence>
<organism evidence="1 2">
    <name type="scientific">Lactuca saligna</name>
    <name type="common">Willowleaf lettuce</name>
    <dbReference type="NCBI Taxonomy" id="75948"/>
    <lineage>
        <taxon>Eukaryota</taxon>
        <taxon>Viridiplantae</taxon>
        <taxon>Streptophyta</taxon>
        <taxon>Embryophyta</taxon>
        <taxon>Tracheophyta</taxon>
        <taxon>Spermatophyta</taxon>
        <taxon>Magnoliopsida</taxon>
        <taxon>eudicotyledons</taxon>
        <taxon>Gunneridae</taxon>
        <taxon>Pentapetalae</taxon>
        <taxon>asterids</taxon>
        <taxon>campanulids</taxon>
        <taxon>Asterales</taxon>
        <taxon>Asteraceae</taxon>
        <taxon>Cichorioideae</taxon>
        <taxon>Cichorieae</taxon>
        <taxon>Lactucinae</taxon>
        <taxon>Lactuca</taxon>
    </lineage>
</organism>
<dbReference type="PANTHER" id="PTHR45181">
    <property type="entry name" value="HEAT SHOCK PROTEIN DNAJ WITH TETRATRICOPEPTIDE REPEAT-CONTAINING PROTEIN"/>
    <property type="match status" value="1"/>
</dbReference>
<proteinExistence type="predicted"/>
<dbReference type="SUPFAM" id="SSF48592">
    <property type="entry name" value="GroEL equatorial domain-like"/>
    <property type="match status" value="1"/>
</dbReference>
<dbReference type="AlphaFoldDB" id="A0AA35YH07"/>
<dbReference type="EMBL" id="OX465078">
    <property type="protein sequence ID" value="CAI9273781.1"/>
    <property type="molecule type" value="Genomic_DNA"/>
</dbReference>
<evidence type="ECO:0000313" key="1">
    <source>
        <dbReference type="EMBL" id="CAI9273781.1"/>
    </source>
</evidence>